<proteinExistence type="predicted"/>
<dbReference type="EMBL" id="JARKHS020000153">
    <property type="protein sequence ID" value="KAK8789096.1"/>
    <property type="molecule type" value="Genomic_DNA"/>
</dbReference>
<comment type="caution">
    <text evidence="3">The sequence shown here is derived from an EMBL/GenBank/DDBJ whole genome shotgun (WGS) entry which is preliminary data.</text>
</comment>
<name>A0AAQ4FPT1_AMBAM</name>
<feature type="compositionally biased region" description="Polar residues" evidence="1">
    <location>
        <begin position="27"/>
        <end position="53"/>
    </location>
</feature>
<feature type="signal peptide" evidence="2">
    <location>
        <begin position="1"/>
        <end position="22"/>
    </location>
</feature>
<feature type="compositionally biased region" description="Low complexity" evidence="1">
    <location>
        <begin position="61"/>
        <end position="75"/>
    </location>
</feature>
<reference evidence="3 4" key="1">
    <citation type="journal article" date="2023" name="Arcadia Sci">
        <title>De novo assembly of a long-read Amblyomma americanum tick genome.</title>
        <authorList>
            <person name="Chou S."/>
            <person name="Poskanzer K.E."/>
            <person name="Rollins M."/>
            <person name="Thuy-Boun P.S."/>
        </authorList>
    </citation>
    <scope>NUCLEOTIDE SEQUENCE [LARGE SCALE GENOMIC DNA]</scope>
    <source>
        <strain evidence="3">F_SG_1</strain>
        <tissue evidence="3">Salivary glands</tissue>
    </source>
</reference>
<evidence type="ECO:0000256" key="1">
    <source>
        <dbReference type="SAM" id="MobiDB-lite"/>
    </source>
</evidence>
<dbReference type="Proteomes" id="UP001321473">
    <property type="component" value="Unassembled WGS sequence"/>
</dbReference>
<sequence>MNPTLLISVACASLLFASKCSSEEIQPRNANFTSATGLGTTPPILQNTVQSQPGGARPTKTGNETSSTNGSGSQNAATKRSSDTQTSLNSTSEGASHSDASSTATLTPARN</sequence>
<protein>
    <recommendedName>
        <fullName evidence="5">Secreted protein</fullName>
    </recommendedName>
</protein>
<feature type="non-terminal residue" evidence="3">
    <location>
        <position position="111"/>
    </location>
</feature>
<evidence type="ECO:0000313" key="4">
    <source>
        <dbReference type="Proteomes" id="UP001321473"/>
    </source>
</evidence>
<keyword evidence="2" id="KW-0732">Signal</keyword>
<feature type="region of interest" description="Disordered" evidence="1">
    <location>
        <begin position="25"/>
        <end position="111"/>
    </location>
</feature>
<gene>
    <name evidence="3" type="ORF">V5799_021124</name>
</gene>
<accession>A0AAQ4FPT1</accession>
<feature type="compositionally biased region" description="Polar residues" evidence="1">
    <location>
        <begin position="76"/>
        <end position="111"/>
    </location>
</feature>
<evidence type="ECO:0000256" key="2">
    <source>
        <dbReference type="SAM" id="SignalP"/>
    </source>
</evidence>
<keyword evidence="4" id="KW-1185">Reference proteome</keyword>
<organism evidence="3 4">
    <name type="scientific">Amblyomma americanum</name>
    <name type="common">Lone star tick</name>
    <dbReference type="NCBI Taxonomy" id="6943"/>
    <lineage>
        <taxon>Eukaryota</taxon>
        <taxon>Metazoa</taxon>
        <taxon>Ecdysozoa</taxon>
        <taxon>Arthropoda</taxon>
        <taxon>Chelicerata</taxon>
        <taxon>Arachnida</taxon>
        <taxon>Acari</taxon>
        <taxon>Parasitiformes</taxon>
        <taxon>Ixodida</taxon>
        <taxon>Ixodoidea</taxon>
        <taxon>Ixodidae</taxon>
        <taxon>Amblyomminae</taxon>
        <taxon>Amblyomma</taxon>
    </lineage>
</organism>
<feature type="chain" id="PRO_5042966494" description="Secreted protein" evidence="2">
    <location>
        <begin position="23"/>
        <end position="111"/>
    </location>
</feature>
<evidence type="ECO:0008006" key="5">
    <source>
        <dbReference type="Google" id="ProtNLM"/>
    </source>
</evidence>
<dbReference type="AlphaFoldDB" id="A0AAQ4FPT1"/>
<evidence type="ECO:0000313" key="3">
    <source>
        <dbReference type="EMBL" id="KAK8789096.1"/>
    </source>
</evidence>